<sequence>MNSVRIHVPYEVRNVHHHHVSSYPVYKPVPVIKEVPVFHEVPVVKHVPVIKPVPVPIVNTVAIERPVIVPVKEHYSFGSHYGSGYGYFH</sequence>
<evidence type="ECO:0000313" key="1">
    <source>
        <dbReference type="EMBL" id="VVD05521.1"/>
    </source>
</evidence>
<dbReference type="Proteomes" id="UP000324832">
    <property type="component" value="Unassembled WGS sequence"/>
</dbReference>
<proteinExistence type="predicted"/>
<evidence type="ECO:0000313" key="2">
    <source>
        <dbReference type="Proteomes" id="UP000324832"/>
    </source>
</evidence>
<gene>
    <name evidence="1" type="ORF">LSINAPIS_LOCUS15037</name>
</gene>
<organism evidence="1 2">
    <name type="scientific">Leptidea sinapis</name>
    <dbReference type="NCBI Taxonomy" id="189913"/>
    <lineage>
        <taxon>Eukaryota</taxon>
        <taxon>Metazoa</taxon>
        <taxon>Ecdysozoa</taxon>
        <taxon>Arthropoda</taxon>
        <taxon>Hexapoda</taxon>
        <taxon>Insecta</taxon>
        <taxon>Pterygota</taxon>
        <taxon>Neoptera</taxon>
        <taxon>Endopterygota</taxon>
        <taxon>Lepidoptera</taxon>
        <taxon>Glossata</taxon>
        <taxon>Ditrysia</taxon>
        <taxon>Papilionoidea</taxon>
        <taxon>Pieridae</taxon>
        <taxon>Dismorphiinae</taxon>
        <taxon>Leptidea</taxon>
    </lineage>
</organism>
<dbReference type="AlphaFoldDB" id="A0A5E4R8A3"/>
<accession>A0A5E4R8A3</accession>
<keyword evidence="2" id="KW-1185">Reference proteome</keyword>
<name>A0A5E4R8A3_9NEOP</name>
<dbReference type="EMBL" id="FZQP02006980">
    <property type="protein sequence ID" value="VVD05521.1"/>
    <property type="molecule type" value="Genomic_DNA"/>
</dbReference>
<reference evidence="1 2" key="1">
    <citation type="submission" date="2017-07" db="EMBL/GenBank/DDBJ databases">
        <authorList>
            <person name="Talla V."/>
            <person name="Backstrom N."/>
        </authorList>
    </citation>
    <scope>NUCLEOTIDE SEQUENCE [LARGE SCALE GENOMIC DNA]</scope>
</reference>
<protein>
    <submittedName>
        <fullName evidence="1">Uncharacterized protein</fullName>
    </submittedName>
</protein>